<keyword evidence="13" id="KW-0157">Chromophore</keyword>
<dbReference type="SUPFAM" id="SSF55785">
    <property type="entry name" value="PYP-like sensor domain (PAS domain)"/>
    <property type="match status" value="3"/>
</dbReference>
<comment type="catalytic activity">
    <reaction evidence="1">
        <text>ATP + protein L-histidine = ADP + protein N-phospho-L-histidine.</text>
        <dbReference type="EC" id="2.7.13.3"/>
    </reaction>
</comment>
<keyword evidence="11" id="KW-0418">Kinase</keyword>
<evidence type="ECO:0000256" key="9">
    <source>
        <dbReference type="ARBA" id="ARBA00022679"/>
    </source>
</evidence>
<dbReference type="PANTHER" id="PTHR43304:SF1">
    <property type="entry name" value="PAC DOMAIN-CONTAINING PROTEIN"/>
    <property type="match status" value="1"/>
</dbReference>
<feature type="domain" description="PAS" evidence="15">
    <location>
        <begin position="229"/>
        <end position="302"/>
    </location>
</feature>
<keyword evidence="7" id="KW-0285">Flavoprotein</keyword>
<accession>A0A916W278</accession>
<evidence type="ECO:0000256" key="1">
    <source>
        <dbReference type="ARBA" id="ARBA00000085"/>
    </source>
</evidence>
<evidence type="ECO:0000256" key="14">
    <source>
        <dbReference type="ARBA" id="ARBA00023170"/>
    </source>
</evidence>
<dbReference type="InterPro" id="IPR001610">
    <property type="entry name" value="PAC"/>
</dbReference>
<evidence type="ECO:0000256" key="5">
    <source>
        <dbReference type="ARBA" id="ARBA00022553"/>
    </source>
</evidence>
<evidence type="ECO:0000256" key="7">
    <source>
        <dbReference type="ARBA" id="ARBA00022630"/>
    </source>
</evidence>
<evidence type="ECO:0000256" key="12">
    <source>
        <dbReference type="ARBA" id="ARBA00022840"/>
    </source>
</evidence>
<evidence type="ECO:0000256" key="2">
    <source>
        <dbReference type="ARBA" id="ARBA00012438"/>
    </source>
</evidence>
<gene>
    <name evidence="17" type="ORF">GCM10011499_33220</name>
</gene>
<dbReference type="EC" id="2.7.13.3" evidence="2"/>
<dbReference type="GO" id="GO:0009881">
    <property type="term" value="F:photoreceptor activity"/>
    <property type="evidence" value="ECO:0007669"/>
    <property type="project" value="UniProtKB-KW"/>
</dbReference>
<dbReference type="Gene3D" id="3.30.450.40">
    <property type="match status" value="1"/>
</dbReference>
<keyword evidence="14" id="KW-0675">Receptor</keyword>
<dbReference type="Pfam" id="PF07536">
    <property type="entry name" value="HWE_HK"/>
    <property type="match status" value="1"/>
</dbReference>
<organism evidence="17 18">
    <name type="scientific">Pelagibacterium lentulum</name>
    <dbReference type="NCBI Taxonomy" id="2029865"/>
    <lineage>
        <taxon>Bacteria</taxon>
        <taxon>Pseudomonadati</taxon>
        <taxon>Pseudomonadota</taxon>
        <taxon>Alphaproteobacteria</taxon>
        <taxon>Hyphomicrobiales</taxon>
        <taxon>Devosiaceae</taxon>
        <taxon>Pelagibacterium</taxon>
    </lineage>
</organism>
<dbReference type="SUPFAM" id="SSF55781">
    <property type="entry name" value="GAF domain-like"/>
    <property type="match status" value="1"/>
</dbReference>
<keyword evidence="12" id="KW-0067">ATP-binding</keyword>
<dbReference type="InterPro" id="IPR052162">
    <property type="entry name" value="Sensor_kinase/Photoreceptor"/>
</dbReference>
<keyword evidence="9" id="KW-0808">Transferase</keyword>
<evidence type="ECO:0000256" key="3">
    <source>
        <dbReference type="ARBA" id="ARBA00021740"/>
    </source>
</evidence>
<comment type="caution">
    <text evidence="17">The sequence shown here is derived from an EMBL/GenBank/DDBJ whole genome shotgun (WGS) entry which is preliminary data.</text>
</comment>
<evidence type="ECO:0000256" key="6">
    <source>
        <dbReference type="ARBA" id="ARBA00022606"/>
    </source>
</evidence>
<dbReference type="PROSITE" id="PS50113">
    <property type="entry name" value="PAC"/>
    <property type="match status" value="2"/>
</dbReference>
<feature type="domain" description="PAS" evidence="15">
    <location>
        <begin position="102"/>
        <end position="174"/>
    </location>
</feature>
<dbReference type="InterPro" id="IPR013655">
    <property type="entry name" value="PAS_fold_3"/>
</dbReference>
<dbReference type="EMBL" id="BMKB01000006">
    <property type="protein sequence ID" value="GGA60342.1"/>
    <property type="molecule type" value="Genomic_DNA"/>
</dbReference>
<evidence type="ECO:0000256" key="13">
    <source>
        <dbReference type="ARBA" id="ARBA00022991"/>
    </source>
</evidence>
<dbReference type="GO" id="GO:0005524">
    <property type="term" value="F:ATP binding"/>
    <property type="evidence" value="ECO:0007669"/>
    <property type="project" value="UniProtKB-KW"/>
</dbReference>
<dbReference type="Gene3D" id="2.10.70.100">
    <property type="match status" value="1"/>
</dbReference>
<evidence type="ECO:0000256" key="8">
    <source>
        <dbReference type="ARBA" id="ARBA00022643"/>
    </source>
</evidence>
<dbReference type="Gene3D" id="3.30.450.20">
    <property type="entry name" value="PAS domain"/>
    <property type="match status" value="3"/>
</dbReference>
<keyword evidence="6" id="KW-0716">Sensory transduction</keyword>
<dbReference type="PROSITE" id="PS50112">
    <property type="entry name" value="PAS"/>
    <property type="match status" value="3"/>
</dbReference>
<evidence type="ECO:0000259" key="15">
    <source>
        <dbReference type="PROSITE" id="PS50112"/>
    </source>
</evidence>
<dbReference type="CDD" id="cd00130">
    <property type="entry name" value="PAS"/>
    <property type="match status" value="3"/>
</dbReference>
<dbReference type="Pfam" id="PF08447">
    <property type="entry name" value="PAS_3"/>
    <property type="match status" value="2"/>
</dbReference>
<dbReference type="InterPro" id="IPR011102">
    <property type="entry name" value="Sig_transdc_His_kinase_HWE"/>
</dbReference>
<evidence type="ECO:0000256" key="11">
    <source>
        <dbReference type="ARBA" id="ARBA00022777"/>
    </source>
</evidence>
<dbReference type="InterPro" id="IPR035965">
    <property type="entry name" value="PAS-like_dom_sf"/>
</dbReference>
<keyword evidence="8" id="KW-0288">FMN</keyword>
<name>A0A916W278_9HYPH</name>
<protein>
    <recommendedName>
        <fullName evidence="3">Blue-light-activated histidine kinase</fullName>
        <ecNumber evidence="2">2.7.13.3</ecNumber>
    </recommendedName>
</protein>
<dbReference type="GO" id="GO:0004673">
    <property type="term" value="F:protein histidine kinase activity"/>
    <property type="evidence" value="ECO:0007669"/>
    <property type="project" value="UniProtKB-EC"/>
</dbReference>
<evidence type="ECO:0000256" key="4">
    <source>
        <dbReference type="ARBA" id="ARBA00022543"/>
    </source>
</evidence>
<dbReference type="InterPro" id="IPR000014">
    <property type="entry name" value="PAS"/>
</dbReference>
<dbReference type="InterPro" id="IPR036890">
    <property type="entry name" value="HATPase_C_sf"/>
</dbReference>
<sequence>MAAFGDEVLDALVSGRDIVWSDVAAEIAAYERQLTDTYRSIRVRAMLNIPISRHGVSEAFLYVHQHHRREWRFEQVLLAREIAERTWANIERLRYQQELSGVNERLRLVLEASNMGTWDWDLITDTIEWSENLQKMLGYEPGTINPTFDLWKETLHPDDRDYALGQLEQARRDELYDVAFRINRRDGAIRWFSTKGRFFRDKLENPVRMVGVVEDVTEVKKTELDLRESEERFRLIVENAKDYAIFTTDGDGKIDSWPPGAQATFGWAPNEVLGREADFLFIPEDRNNDVPEIEFSSALENGFAPDVRWHQHKDGSRVFIDGSVWPLHQANGSFKGFLKIGQDVTQRREAEIALRNSEERFRKLTATVPHLVFRSTTQGERIWASPQWAEYTGMSDKDSVGLGWLEAVHPDDRQLALKKWDEAASGDAYYGEHRIRRHSDGMYRWHQTRAVLLPSDSGKPDEWVGSAVDIHDIRQLQERQGVLVAELQHRTRNLLGIIRGIVAQTAAGDAMGPFREAFNLRLAALSRVQGFLVRDKAMAVSLRELITSELDALGADWEQVTLQGPQIPLSDINLQTLALALHELSVNAFKHGALSGAGGRLAITWRLAPTEGGEMLVIEWREDFPLPRVNTETVSTGFGRQLITEALPYQLGAQTQFSLKSKGLLCVIEIPFQGTHAR</sequence>
<dbReference type="Gene3D" id="3.30.565.10">
    <property type="entry name" value="Histidine kinase-like ATPase, C-terminal domain"/>
    <property type="match status" value="1"/>
</dbReference>
<feature type="domain" description="PAS" evidence="15">
    <location>
        <begin position="357"/>
        <end position="427"/>
    </location>
</feature>
<keyword evidence="4" id="KW-0600">Photoreceptor protein</keyword>
<dbReference type="SMART" id="SM00091">
    <property type="entry name" value="PAS"/>
    <property type="match status" value="3"/>
</dbReference>
<evidence type="ECO:0000256" key="10">
    <source>
        <dbReference type="ARBA" id="ARBA00022741"/>
    </source>
</evidence>
<reference evidence="17 18" key="1">
    <citation type="journal article" date="2014" name="Int. J. Syst. Evol. Microbiol.">
        <title>Complete genome sequence of Corynebacterium casei LMG S-19264T (=DSM 44701T), isolated from a smear-ripened cheese.</title>
        <authorList>
            <consortium name="US DOE Joint Genome Institute (JGI-PGF)"/>
            <person name="Walter F."/>
            <person name="Albersmeier A."/>
            <person name="Kalinowski J."/>
            <person name="Ruckert C."/>
        </authorList>
    </citation>
    <scope>NUCLEOTIDE SEQUENCE [LARGE SCALE GENOMIC DNA]</scope>
    <source>
        <strain evidence="17 18">CGMCC 1.15896</strain>
    </source>
</reference>
<keyword evidence="10" id="KW-0547">Nucleotide-binding</keyword>
<dbReference type="SMART" id="SM00086">
    <property type="entry name" value="PAC"/>
    <property type="match status" value="3"/>
</dbReference>
<dbReference type="Pfam" id="PF13426">
    <property type="entry name" value="PAS_9"/>
    <property type="match status" value="1"/>
</dbReference>
<dbReference type="InterPro" id="IPR000700">
    <property type="entry name" value="PAS-assoc_C"/>
</dbReference>
<proteinExistence type="predicted"/>
<feature type="domain" description="PAC" evidence="16">
    <location>
        <begin position="303"/>
        <end position="356"/>
    </location>
</feature>
<keyword evidence="18" id="KW-1185">Reference proteome</keyword>
<feature type="domain" description="PAC" evidence="16">
    <location>
        <begin position="176"/>
        <end position="228"/>
    </location>
</feature>
<dbReference type="AlphaFoldDB" id="A0A916W278"/>
<dbReference type="NCBIfam" id="TIGR00229">
    <property type="entry name" value="sensory_box"/>
    <property type="match status" value="3"/>
</dbReference>
<dbReference type="PANTHER" id="PTHR43304">
    <property type="entry name" value="PHYTOCHROME-LIKE PROTEIN CPH1"/>
    <property type="match status" value="1"/>
</dbReference>
<evidence type="ECO:0000313" key="17">
    <source>
        <dbReference type="EMBL" id="GGA60342.1"/>
    </source>
</evidence>
<dbReference type="Proteomes" id="UP000596977">
    <property type="component" value="Unassembled WGS sequence"/>
</dbReference>
<dbReference type="SMART" id="SM00911">
    <property type="entry name" value="HWE_HK"/>
    <property type="match status" value="1"/>
</dbReference>
<dbReference type="InterPro" id="IPR029016">
    <property type="entry name" value="GAF-like_dom_sf"/>
</dbReference>
<keyword evidence="5" id="KW-0597">Phosphoprotein</keyword>
<evidence type="ECO:0000259" key="16">
    <source>
        <dbReference type="PROSITE" id="PS50113"/>
    </source>
</evidence>
<evidence type="ECO:0000313" key="18">
    <source>
        <dbReference type="Proteomes" id="UP000596977"/>
    </source>
</evidence>